<dbReference type="GO" id="GO:0004156">
    <property type="term" value="F:dihydropteroate synthase activity"/>
    <property type="evidence" value="ECO:0007669"/>
    <property type="project" value="UniProtKB-EC"/>
</dbReference>
<dbReference type="UniPathway" id="UPA00077">
    <property type="reaction ID" value="UER00156"/>
</dbReference>
<comment type="cofactor">
    <cofactor evidence="2 9">
        <name>Mg(2+)</name>
        <dbReference type="ChEBI" id="CHEBI:18420"/>
    </cofactor>
</comment>
<evidence type="ECO:0000256" key="9">
    <source>
        <dbReference type="RuleBase" id="RU361205"/>
    </source>
</evidence>
<gene>
    <name evidence="11" type="ORF">DesU5LDRAFT_2226</name>
</gene>
<evidence type="ECO:0000256" key="6">
    <source>
        <dbReference type="ARBA" id="ARBA00022723"/>
    </source>
</evidence>
<evidence type="ECO:0000256" key="3">
    <source>
        <dbReference type="ARBA" id="ARBA00004763"/>
    </source>
</evidence>
<dbReference type="InterPro" id="IPR011005">
    <property type="entry name" value="Dihydropteroate_synth-like_sf"/>
</dbReference>
<reference evidence="11" key="1">
    <citation type="submission" date="2011-11" db="EMBL/GenBank/DDBJ databases">
        <title>Improved High-Quality Draft sequence of Desulfovibrio sp. U5L.</title>
        <authorList>
            <consortium name="US DOE Joint Genome Institute"/>
            <person name="Lucas S."/>
            <person name="Han J."/>
            <person name="Lapidus A."/>
            <person name="Cheng J.-F."/>
            <person name="Goodwin L."/>
            <person name="Pitluck S."/>
            <person name="Peters L."/>
            <person name="Ovchinnikova G."/>
            <person name="Held B."/>
            <person name="Detter J.C."/>
            <person name="Han C."/>
            <person name="Tapia R."/>
            <person name="Land M."/>
            <person name="Hauser L."/>
            <person name="Kyrpides N."/>
            <person name="Ivanova N."/>
            <person name="Pagani I."/>
            <person name="Gabster J."/>
            <person name="Walker C."/>
            <person name="Stolyar S."/>
            <person name="Stahl D."/>
            <person name="Arkin A."/>
            <person name="Dehal P."/>
            <person name="Hazen T."/>
            <person name="Woyke T."/>
        </authorList>
    </citation>
    <scope>NUCLEOTIDE SEQUENCE [LARGE SCALE GENOMIC DNA]</scope>
    <source>
        <strain evidence="11">U5L</strain>
    </source>
</reference>
<protein>
    <recommendedName>
        <fullName evidence="4 9">Dihydropteroate synthase</fullName>
        <shortName evidence="9">DHPS</shortName>
        <ecNumber evidence="4 9">2.5.1.15</ecNumber>
    </recommendedName>
    <alternativeName>
        <fullName evidence="9">Dihydropteroate pyrophosphorylase</fullName>
    </alternativeName>
</protein>
<dbReference type="GO" id="GO:0046656">
    <property type="term" value="P:folic acid biosynthetic process"/>
    <property type="evidence" value="ECO:0007669"/>
    <property type="project" value="UniProtKB-KW"/>
</dbReference>
<dbReference type="InterPro" id="IPR045031">
    <property type="entry name" value="DHP_synth-like"/>
</dbReference>
<organism evidence="11">
    <name type="scientific">Desulfovibrio sp. U5L</name>
    <dbReference type="NCBI Taxonomy" id="596152"/>
    <lineage>
        <taxon>Bacteria</taxon>
        <taxon>Pseudomonadati</taxon>
        <taxon>Thermodesulfobacteriota</taxon>
        <taxon>Desulfovibrionia</taxon>
        <taxon>Desulfovibrionales</taxon>
        <taxon>Desulfovibrionaceae</taxon>
        <taxon>Desulfovibrio</taxon>
    </lineage>
</organism>
<accession>I2Q286</accession>
<dbReference type="STRING" id="596152.DesU5LDRAFT_2226"/>
<keyword evidence="7 9" id="KW-0460">Magnesium</keyword>
<dbReference type="InterPro" id="IPR000489">
    <property type="entry name" value="Pterin-binding_dom"/>
</dbReference>
<dbReference type="SUPFAM" id="SSF51717">
    <property type="entry name" value="Dihydropteroate synthetase-like"/>
    <property type="match status" value="1"/>
</dbReference>
<dbReference type="PANTHER" id="PTHR20941">
    <property type="entry name" value="FOLATE SYNTHESIS PROTEINS"/>
    <property type="match status" value="1"/>
</dbReference>
<dbReference type="PROSITE" id="PS50972">
    <property type="entry name" value="PTERIN_BINDING"/>
    <property type="match status" value="1"/>
</dbReference>
<dbReference type="CDD" id="cd00739">
    <property type="entry name" value="DHPS"/>
    <property type="match status" value="1"/>
</dbReference>
<comment type="catalytic activity">
    <reaction evidence="1">
        <text>(7,8-dihydropterin-6-yl)methyl diphosphate + 4-aminobenzoate = 7,8-dihydropteroate + diphosphate</text>
        <dbReference type="Rhea" id="RHEA:19949"/>
        <dbReference type="ChEBI" id="CHEBI:17836"/>
        <dbReference type="ChEBI" id="CHEBI:17839"/>
        <dbReference type="ChEBI" id="CHEBI:33019"/>
        <dbReference type="ChEBI" id="CHEBI:72950"/>
        <dbReference type="EC" id="2.5.1.15"/>
    </reaction>
</comment>
<sequence length="295" mass="30721">MPDSRRNPPTAAMTGKSADLWRLGRGLALDCATDRVAGIVNVTPDSFSDGGRHADTVSAVAHGRRLAADGADILDVGGESTRPGAAPVPLEAELERVVPVVAALAEALPGVVLSVDTYKAGCAAAAIAAGAAIINDVSACAFDPGLLDVVCHHKPGYVLMHSLGRPETMQQDPRYGDVVEDILAFFEKKLAMLTRAGLPEDRVVVDPGIGFGKRPEHNLEILRRLDRFLVLGRPVFLGLSNKSVFGACLNLPVGERGLATAVATAVCSGRGARIHRLHDVARGRVALGLAAALAA</sequence>
<dbReference type="InterPro" id="IPR006390">
    <property type="entry name" value="DHP_synth_dom"/>
</dbReference>
<dbReference type="GO" id="GO:0046654">
    <property type="term" value="P:tetrahydrofolate biosynthetic process"/>
    <property type="evidence" value="ECO:0007669"/>
    <property type="project" value="UniProtKB-UniPathway"/>
</dbReference>
<dbReference type="PROSITE" id="PS00792">
    <property type="entry name" value="DHPS_1"/>
    <property type="match status" value="1"/>
</dbReference>
<evidence type="ECO:0000256" key="4">
    <source>
        <dbReference type="ARBA" id="ARBA00012458"/>
    </source>
</evidence>
<dbReference type="PROSITE" id="PS00793">
    <property type="entry name" value="DHPS_2"/>
    <property type="match status" value="1"/>
</dbReference>
<proteinExistence type="inferred from homology"/>
<evidence type="ECO:0000256" key="5">
    <source>
        <dbReference type="ARBA" id="ARBA00022679"/>
    </source>
</evidence>
<dbReference type="GO" id="GO:0046872">
    <property type="term" value="F:metal ion binding"/>
    <property type="evidence" value="ECO:0007669"/>
    <property type="project" value="UniProtKB-KW"/>
</dbReference>
<feature type="domain" description="Pterin-binding" evidence="10">
    <location>
        <begin position="34"/>
        <end position="288"/>
    </location>
</feature>
<dbReference type="GO" id="GO:0005829">
    <property type="term" value="C:cytosol"/>
    <property type="evidence" value="ECO:0007669"/>
    <property type="project" value="TreeGrafter"/>
</dbReference>
<dbReference type="EC" id="2.5.1.15" evidence="4 9"/>
<dbReference type="HOGENOM" id="CLU_008023_0_2_7"/>
<dbReference type="Gene3D" id="3.20.20.20">
    <property type="entry name" value="Dihydropteroate synthase-like"/>
    <property type="match status" value="1"/>
</dbReference>
<comment type="pathway">
    <text evidence="3 9">Cofactor biosynthesis; tetrahydrofolate biosynthesis; 7,8-dihydrofolate from 2-amino-4-hydroxy-6-hydroxymethyl-7,8-dihydropteridine diphosphate and 4-aminobenzoate: step 1/2.</text>
</comment>
<dbReference type="OrthoDB" id="9811744at2"/>
<dbReference type="EMBL" id="JH600068">
    <property type="protein sequence ID" value="EIG53892.1"/>
    <property type="molecule type" value="Genomic_DNA"/>
</dbReference>
<dbReference type="NCBIfam" id="TIGR01496">
    <property type="entry name" value="DHPS"/>
    <property type="match status" value="1"/>
</dbReference>
<dbReference type="AlphaFoldDB" id="I2Q286"/>
<evidence type="ECO:0000259" key="10">
    <source>
        <dbReference type="PROSITE" id="PS50972"/>
    </source>
</evidence>
<evidence type="ECO:0000256" key="7">
    <source>
        <dbReference type="ARBA" id="ARBA00022842"/>
    </source>
</evidence>
<keyword evidence="8 9" id="KW-0289">Folate biosynthesis</keyword>
<name>I2Q286_9BACT</name>
<evidence type="ECO:0000256" key="8">
    <source>
        <dbReference type="ARBA" id="ARBA00022909"/>
    </source>
</evidence>
<evidence type="ECO:0000256" key="2">
    <source>
        <dbReference type="ARBA" id="ARBA00001946"/>
    </source>
</evidence>
<keyword evidence="5 9" id="KW-0808">Transferase</keyword>
<dbReference type="PANTHER" id="PTHR20941:SF1">
    <property type="entry name" value="FOLIC ACID SYNTHESIS PROTEIN FOL1"/>
    <property type="match status" value="1"/>
</dbReference>
<comment type="similarity">
    <text evidence="9">Belongs to the DHPS family.</text>
</comment>
<dbReference type="Pfam" id="PF00809">
    <property type="entry name" value="Pterin_bind"/>
    <property type="match status" value="1"/>
</dbReference>
<evidence type="ECO:0000313" key="11">
    <source>
        <dbReference type="EMBL" id="EIG53892.1"/>
    </source>
</evidence>
<keyword evidence="6 9" id="KW-0479">Metal-binding</keyword>
<comment type="function">
    <text evidence="9">Catalyzes the condensation of para-aminobenzoate (pABA) with 6-hydroxymethyl-7,8-dihydropterin diphosphate (DHPt-PP) to form 7,8-dihydropteroate (H2Pte), the immediate precursor of folate derivatives.</text>
</comment>
<evidence type="ECO:0000256" key="1">
    <source>
        <dbReference type="ARBA" id="ARBA00000012"/>
    </source>
</evidence>
<dbReference type="eggNOG" id="COG0294">
    <property type="taxonomic scope" value="Bacteria"/>
</dbReference>